<evidence type="ECO:0000256" key="6">
    <source>
        <dbReference type="SAM" id="Phobius"/>
    </source>
</evidence>
<keyword evidence="3 6" id="KW-0812">Transmembrane</keyword>
<dbReference type="AlphaFoldDB" id="A0AAV9ETW7"/>
<feature type="transmembrane region" description="Helical" evidence="6">
    <location>
        <begin position="462"/>
        <end position="482"/>
    </location>
</feature>
<dbReference type="Pfam" id="PF00854">
    <property type="entry name" value="PTR2"/>
    <property type="match status" value="1"/>
</dbReference>
<organism evidence="7 8">
    <name type="scientific">Acorus calamus</name>
    <name type="common">Sweet flag</name>
    <dbReference type="NCBI Taxonomy" id="4465"/>
    <lineage>
        <taxon>Eukaryota</taxon>
        <taxon>Viridiplantae</taxon>
        <taxon>Streptophyta</taxon>
        <taxon>Embryophyta</taxon>
        <taxon>Tracheophyta</taxon>
        <taxon>Spermatophyta</taxon>
        <taxon>Magnoliopsida</taxon>
        <taxon>Liliopsida</taxon>
        <taxon>Acoraceae</taxon>
        <taxon>Acorus</taxon>
    </lineage>
</organism>
<feature type="transmembrane region" description="Helical" evidence="6">
    <location>
        <begin position="509"/>
        <end position="528"/>
    </location>
</feature>
<dbReference type="SUPFAM" id="SSF103473">
    <property type="entry name" value="MFS general substrate transporter"/>
    <property type="match status" value="1"/>
</dbReference>
<comment type="caution">
    <text evidence="7">The sequence shown here is derived from an EMBL/GenBank/DDBJ whole genome shotgun (WGS) entry which is preliminary data.</text>
</comment>
<dbReference type="PANTHER" id="PTHR11654">
    <property type="entry name" value="OLIGOPEPTIDE TRANSPORTER-RELATED"/>
    <property type="match status" value="1"/>
</dbReference>
<keyword evidence="4 6" id="KW-1133">Transmembrane helix</keyword>
<accession>A0AAV9ETW7</accession>
<feature type="transmembrane region" description="Helical" evidence="6">
    <location>
        <begin position="193"/>
        <end position="213"/>
    </location>
</feature>
<reference evidence="7" key="2">
    <citation type="submission" date="2023-06" db="EMBL/GenBank/DDBJ databases">
        <authorList>
            <person name="Ma L."/>
            <person name="Liu K.-W."/>
            <person name="Li Z."/>
            <person name="Hsiao Y.-Y."/>
            <person name="Qi Y."/>
            <person name="Fu T."/>
            <person name="Tang G."/>
            <person name="Zhang D."/>
            <person name="Sun W.-H."/>
            <person name="Liu D.-K."/>
            <person name="Li Y."/>
            <person name="Chen G.-Z."/>
            <person name="Liu X.-D."/>
            <person name="Liao X.-Y."/>
            <person name="Jiang Y.-T."/>
            <person name="Yu X."/>
            <person name="Hao Y."/>
            <person name="Huang J."/>
            <person name="Zhao X.-W."/>
            <person name="Ke S."/>
            <person name="Chen Y.-Y."/>
            <person name="Wu W.-L."/>
            <person name="Hsu J.-L."/>
            <person name="Lin Y.-F."/>
            <person name="Huang M.-D."/>
            <person name="Li C.-Y."/>
            <person name="Huang L."/>
            <person name="Wang Z.-W."/>
            <person name="Zhao X."/>
            <person name="Zhong W.-Y."/>
            <person name="Peng D.-H."/>
            <person name="Ahmad S."/>
            <person name="Lan S."/>
            <person name="Zhang J.-S."/>
            <person name="Tsai W.-C."/>
            <person name="Van De Peer Y."/>
            <person name="Liu Z.-J."/>
        </authorList>
    </citation>
    <scope>NUCLEOTIDE SEQUENCE</scope>
    <source>
        <strain evidence="7">CP</strain>
        <tissue evidence="7">Leaves</tissue>
    </source>
</reference>
<dbReference type="GO" id="GO:0016020">
    <property type="term" value="C:membrane"/>
    <property type="evidence" value="ECO:0007669"/>
    <property type="project" value="UniProtKB-SubCell"/>
</dbReference>
<evidence type="ECO:0000256" key="5">
    <source>
        <dbReference type="ARBA" id="ARBA00023136"/>
    </source>
</evidence>
<feature type="transmembrane region" description="Helical" evidence="6">
    <location>
        <begin position="23"/>
        <end position="51"/>
    </location>
</feature>
<evidence type="ECO:0000256" key="2">
    <source>
        <dbReference type="ARBA" id="ARBA00005982"/>
    </source>
</evidence>
<evidence type="ECO:0000256" key="1">
    <source>
        <dbReference type="ARBA" id="ARBA00004141"/>
    </source>
</evidence>
<feature type="transmembrane region" description="Helical" evidence="6">
    <location>
        <begin position="389"/>
        <end position="406"/>
    </location>
</feature>
<keyword evidence="5 6" id="KW-0472">Membrane</keyword>
<dbReference type="InterPro" id="IPR036259">
    <property type="entry name" value="MFS_trans_sf"/>
</dbReference>
<keyword evidence="8" id="KW-1185">Reference proteome</keyword>
<dbReference type="Gene3D" id="1.20.1250.20">
    <property type="entry name" value="MFS general substrate transporter like domains"/>
    <property type="match status" value="1"/>
</dbReference>
<dbReference type="Proteomes" id="UP001180020">
    <property type="component" value="Unassembled WGS sequence"/>
</dbReference>
<name>A0AAV9ETW7_ACOCL</name>
<gene>
    <name evidence="7" type="ORF">QJS10_CPA05g00053</name>
</gene>
<evidence type="ECO:0000256" key="4">
    <source>
        <dbReference type="ARBA" id="ARBA00022989"/>
    </source>
</evidence>
<dbReference type="InterPro" id="IPR000109">
    <property type="entry name" value="POT_fam"/>
</dbReference>
<dbReference type="GO" id="GO:0022857">
    <property type="term" value="F:transmembrane transporter activity"/>
    <property type="evidence" value="ECO:0007669"/>
    <property type="project" value="InterPro"/>
</dbReference>
<feature type="transmembrane region" description="Helical" evidence="6">
    <location>
        <begin position="122"/>
        <end position="142"/>
    </location>
</feature>
<comment type="subcellular location">
    <subcellularLocation>
        <location evidence="1">Membrane</location>
        <topology evidence="1">Multi-pass membrane protein</topology>
    </subcellularLocation>
</comment>
<proteinExistence type="inferred from homology"/>
<feature type="transmembrane region" description="Helical" evidence="6">
    <location>
        <begin position="163"/>
        <end position="187"/>
    </location>
</feature>
<evidence type="ECO:0000313" key="8">
    <source>
        <dbReference type="Proteomes" id="UP001180020"/>
    </source>
</evidence>
<reference evidence="7" key="1">
    <citation type="journal article" date="2023" name="Nat. Commun.">
        <title>Diploid and tetraploid genomes of Acorus and the evolution of monocots.</title>
        <authorList>
            <person name="Ma L."/>
            <person name="Liu K.W."/>
            <person name="Li Z."/>
            <person name="Hsiao Y.Y."/>
            <person name="Qi Y."/>
            <person name="Fu T."/>
            <person name="Tang G.D."/>
            <person name="Zhang D."/>
            <person name="Sun W.H."/>
            <person name="Liu D.K."/>
            <person name="Li Y."/>
            <person name="Chen G.Z."/>
            <person name="Liu X.D."/>
            <person name="Liao X.Y."/>
            <person name="Jiang Y.T."/>
            <person name="Yu X."/>
            <person name="Hao Y."/>
            <person name="Huang J."/>
            <person name="Zhao X.W."/>
            <person name="Ke S."/>
            <person name="Chen Y.Y."/>
            <person name="Wu W.L."/>
            <person name="Hsu J.L."/>
            <person name="Lin Y.F."/>
            <person name="Huang M.D."/>
            <person name="Li C.Y."/>
            <person name="Huang L."/>
            <person name="Wang Z.W."/>
            <person name="Zhao X."/>
            <person name="Zhong W.Y."/>
            <person name="Peng D.H."/>
            <person name="Ahmad S."/>
            <person name="Lan S."/>
            <person name="Zhang J.S."/>
            <person name="Tsai W.C."/>
            <person name="Van de Peer Y."/>
            <person name="Liu Z.J."/>
        </authorList>
    </citation>
    <scope>NUCLEOTIDE SEQUENCE</scope>
    <source>
        <strain evidence="7">CP</strain>
    </source>
</reference>
<comment type="similarity">
    <text evidence="2">Belongs to the major facilitator superfamily. Proton-dependent oligopeptide transporter (POT/PTR) (TC 2.A.17) family.</text>
</comment>
<evidence type="ECO:0000313" key="7">
    <source>
        <dbReference type="EMBL" id="KAK1317120.1"/>
    </source>
</evidence>
<feature type="transmembrane region" description="Helical" evidence="6">
    <location>
        <begin position="308"/>
        <end position="328"/>
    </location>
</feature>
<evidence type="ECO:0000256" key="3">
    <source>
        <dbReference type="ARBA" id="ARBA00022692"/>
    </source>
</evidence>
<protein>
    <submittedName>
        <fullName evidence="7">Peptide/nitrate transporter</fullName>
    </submittedName>
</protein>
<feature type="transmembrane region" description="Helical" evidence="6">
    <location>
        <begin position="348"/>
        <end position="368"/>
    </location>
</feature>
<feature type="transmembrane region" description="Helical" evidence="6">
    <location>
        <begin position="63"/>
        <end position="81"/>
    </location>
</feature>
<sequence length="576" mass="64291">MGDTEIGDKLSSKWSPKQGGYRAATFIFIMSGLESIGFVANMVSLVLYFMIVMKFDLAGASTTLTNFCGSIFFLSIIGGIISDAYINRLNTTIIFGSIEILSHYQSLQPHCPLNCIAGKDALMFYASLAFLALGAGGVRGSLPSLGADQFDRNNPKERKNLASFFNWLLMSVTIGASIGVTAIVYVSVNKKKWDLAFFISMVLALAGFIVVALGKPFYRVRIPGDSPLIRVIQVLVAAIRNSRLQLPEDPAELYEPDTKSESEFKNIPHTNQFKFMDKAAIPQKETTRRPWKLCTVTQVEEAKIMARMLPILLSTIIMNTCLAQLQTFSIEQGQMMDLHLGSYLFPSASVPVIPLVFMSLLIPIYEFLFIPFMRRFTGHPSGITHLQRVGVGLVLSAISMAVAGLVEVKRRNAFNDHQEKISLFWLSFQFGIFGIADMFTLVGLMEFFYSEAPSGMRSLSTSFSYLSLSFGYFLNSVLVKVINLVTERVTPSRQGWLFGTDFNKNNLDLFYWFLAILSCINFGNYVYWAKWYKYKEEEEVVEVKKDESAAVDGGGQMPILRREEPVGAVEETIGSS</sequence>
<dbReference type="EMBL" id="JAUJYO010000005">
    <property type="protein sequence ID" value="KAK1317120.1"/>
    <property type="molecule type" value="Genomic_DNA"/>
</dbReference>
<feature type="transmembrane region" description="Helical" evidence="6">
    <location>
        <begin position="426"/>
        <end position="450"/>
    </location>
</feature>